<keyword evidence="2" id="KW-1185">Reference proteome</keyword>
<dbReference type="RefSeq" id="WP_161008810.1">
    <property type="nucleotide sequence ID" value="NZ_WWCN01000015.1"/>
</dbReference>
<sequence>MLVVSIQYLVSENDVELLNETVTTPLERVLQKLERVEAINTTTSHGSVEAEVH</sequence>
<proteinExistence type="predicted"/>
<gene>
    <name evidence="1" type="ORF">GTP46_22290</name>
</gene>
<accession>A0A6L8KHU1</accession>
<reference evidence="1 2" key="1">
    <citation type="submission" date="2019-12" db="EMBL/GenBank/DDBJ databases">
        <title>Novel species isolated from a subtropical stream in China.</title>
        <authorList>
            <person name="Lu H."/>
        </authorList>
    </citation>
    <scope>NUCLEOTIDE SEQUENCE [LARGE SCALE GENOMIC DNA]</scope>
    <source>
        <strain evidence="1 2">FT135W</strain>
    </source>
</reference>
<dbReference type="AlphaFoldDB" id="A0A6L8KHU1"/>
<protein>
    <submittedName>
        <fullName evidence="1">Uncharacterized protein</fullName>
    </submittedName>
</protein>
<evidence type="ECO:0000313" key="1">
    <source>
        <dbReference type="EMBL" id="MYM25362.1"/>
    </source>
</evidence>
<dbReference type="EMBL" id="WWCN01000015">
    <property type="protein sequence ID" value="MYM25362.1"/>
    <property type="molecule type" value="Genomic_DNA"/>
</dbReference>
<evidence type="ECO:0000313" key="2">
    <source>
        <dbReference type="Proteomes" id="UP000479335"/>
    </source>
</evidence>
<name>A0A6L8KHU1_9BURK</name>
<comment type="caution">
    <text evidence="1">The sequence shown here is derived from an EMBL/GenBank/DDBJ whole genome shotgun (WGS) entry which is preliminary data.</text>
</comment>
<organism evidence="1 2">
    <name type="scientific">Duganella flavida</name>
    <dbReference type="NCBI Taxonomy" id="2692175"/>
    <lineage>
        <taxon>Bacteria</taxon>
        <taxon>Pseudomonadati</taxon>
        <taxon>Pseudomonadota</taxon>
        <taxon>Betaproteobacteria</taxon>
        <taxon>Burkholderiales</taxon>
        <taxon>Oxalobacteraceae</taxon>
        <taxon>Telluria group</taxon>
        <taxon>Duganella</taxon>
    </lineage>
</organism>
<dbReference type="Proteomes" id="UP000479335">
    <property type="component" value="Unassembled WGS sequence"/>
</dbReference>